<organism evidence="13">
    <name type="scientific">Timema monikensis</name>
    <dbReference type="NCBI Taxonomy" id="170555"/>
    <lineage>
        <taxon>Eukaryota</taxon>
        <taxon>Metazoa</taxon>
        <taxon>Ecdysozoa</taxon>
        <taxon>Arthropoda</taxon>
        <taxon>Hexapoda</taxon>
        <taxon>Insecta</taxon>
        <taxon>Pterygota</taxon>
        <taxon>Neoptera</taxon>
        <taxon>Polyneoptera</taxon>
        <taxon>Phasmatodea</taxon>
        <taxon>Timematodea</taxon>
        <taxon>Timematoidea</taxon>
        <taxon>Timematidae</taxon>
        <taxon>Timema</taxon>
    </lineage>
</organism>
<evidence type="ECO:0000256" key="8">
    <source>
        <dbReference type="ARBA" id="ARBA00023157"/>
    </source>
</evidence>
<dbReference type="GO" id="GO:0007155">
    <property type="term" value="P:cell adhesion"/>
    <property type="evidence" value="ECO:0007669"/>
    <property type="project" value="UniProtKB-KW"/>
</dbReference>
<sequence>MIIYLTVKEPPEAPGRVEVLEVASRWVSVAWGAPYSGHAPISHYVVQFHEDELGDSPWSNVTVGGGSRTARLGALRPATSYTIRLLAVNDVGAGPPSESTMAVTLQEAPSGPPTDVVAEPTSSESILIRWKPPLVSYSHGEILGYQVAFREVSSATPGAQQVRSVRGRNRLEVTLPSLRQYTRYEVSVRAFNLVGSGPSSPQLYVTTLEGVPDMPPQDLRCTALTSQSVRVRWEPPPLERRNGVVEGYKVFYKHANPRQGGSPDVEVKKTTNLETNLHGLTKFTNYSVRVLGFTAAGEGVRSSPIYCTTEEDVPGAPEQVKALAMTSDSIMVAWTRPSEPNGYIVKYFVYIRSTQNNGNKDVHKDTVFGDRELIFEARRLKEFQRYEFWMTAATVVGEGPSSPRVSQSPISRVPARIASFSRRVVAGAGQSVVLPCHAVGLPAPSRSWRGPSGGSIPSGSHHLKVLPDHGLALAQLRLEDAGNYTCLAENVFGRDEVMYGVTVQVAPSPPVLVVGSSTAHSLALQWRVPDTGGSPITGYTLHYKNNVDDWQKVSIDSDRKMYNLEGVKCGNTYKLYLTATNAVGSGKPSQTTSAATKGGAPKVPVQDDFLVVNSTSVTLILEAWPSNGCPLLYFVVEYRPRGQSEWTLVSNNVQQEEMVIPDLAPANWYAVRVSAHNDAGSSQQEFVFATRTRAGEIIVPDLAPDVSEQQSTLYAHLNVIIPIISGIICTIAVSICVCIFVHRSLQQLGDVPTKLPLKLLAGYGLDQNCLIHLHIK</sequence>
<evidence type="ECO:0000313" key="13">
    <source>
        <dbReference type="EMBL" id="CAD7425865.1"/>
    </source>
</evidence>
<name>A0A7R9E228_9NEOP</name>
<dbReference type="InterPro" id="IPR036116">
    <property type="entry name" value="FN3_sf"/>
</dbReference>
<evidence type="ECO:0000256" key="7">
    <source>
        <dbReference type="ARBA" id="ARBA00023136"/>
    </source>
</evidence>
<dbReference type="AlphaFoldDB" id="A0A7R9E228"/>
<evidence type="ECO:0000256" key="4">
    <source>
        <dbReference type="ARBA" id="ARBA00022737"/>
    </source>
</evidence>
<dbReference type="InterPro" id="IPR036179">
    <property type="entry name" value="Ig-like_dom_sf"/>
</dbReference>
<evidence type="ECO:0008006" key="14">
    <source>
        <dbReference type="Google" id="ProtNLM"/>
    </source>
</evidence>
<dbReference type="SMART" id="SM00408">
    <property type="entry name" value="IGc2"/>
    <property type="match status" value="1"/>
</dbReference>
<keyword evidence="6 10" id="KW-1133">Transmembrane helix</keyword>
<gene>
    <name evidence="13" type="ORF">TMSB3V08_LOCUS2768</name>
</gene>
<dbReference type="Pfam" id="PF07679">
    <property type="entry name" value="I-set"/>
    <property type="match status" value="1"/>
</dbReference>
<feature type="domain" description="Fibronectin type-III" evidence="12">
    <location>
        <begin position="112"/>
        <end position="210"/>
    </location>
</feature>
<keyword evidence="2 10" id="KW-0812">Transmembrane</keyword>
<dbReference type="InterPro" id="IPR003598">
    <property type="entry name" value="Ig_sub2"/>
</dbReference>
<dbReference type="FunFam" id="2.60.40.10:FF:000093">
    <property type="entry name" value="Down syndrome cell adhesion molecule, isoform B"/>
    <property type="match status" value="1"/>
</dbReference>
<dbReference type="Pfam" id="PF00041">
    <property type="entry name" value="fn3"/>
    <property type="match status" value="5"/>
</dbReference>
<dbReference type="EMBL" id="OB793051">
    <property type="protein sequence ID" value="CAD7425865.1"/>
    <property type="molecule type" value="Genomic_DNA"/>
</dbReference>
<feature type="domain" description="Fibronectin type-III" evidence="12">
    <location>
        <begin position="506"/>
        <end position="599"/>
    </location>
</feature>
<evidence type="ECO:0000259" key="12">
    <source>
        <dbReference type="PROSITE" id="PS50853"/>
    </source>
</evidence>
<dbReference type="PROSITE" id="PS50853">
    <property type="entry name" value="FN3"/>
    <property type="match status" value="6"/>
</dbReference>
<dbReference type="Gene3D" id="2.60.40.10">
    <property type="entry name" value="Immunoglobulins"/>
    <property type="match status" value="7"/>
</dbReference>
<dbReference type="SUPFAM" id="SSF48726">
    <property type="entry name" value="Immunoglobulin"/>
    <property type="match status" value="1"/>
</dbReference>
<reference evidence="13" key="1">
    <citation type="submission" date="2020-11" db="EMBL/GenBank/DDBJ databases">
        <authorList>
            <person name="Tran Van P."/>
        </authorList>
    </citation>
    <scope>NUCLEOTIDE SEQUENCE</scope>
</reference>
<evidence type="ECO:0000256" key="3">
    <source>
        <dbReference type="ARBA" id="ARBA00022729"/>
    </source>
</evidence>
<dbReference type="SMART" id="SM00060">
    <property type="entry name" value="FN3"/>
    <property type="match status" value="6"/>
</dbReference>
<dbReference type="InterPro" id="IPR003961">
    <property type="entry name" value="FN3_dom"/>
</dbReference>
<dbReference type="InterPro" id="IPR007110">
    <property type="entry name" value="Ig-like_dom"/>
</dbReference>
<evidence type="ECO:0000256" key="10">
    <source>
        <dbReference type="SAM" id="Phobius"/>
    </source>
</evidence>
<protein>
    <recommendedName>
        <fullName evidence="14">Down syndrome cell adhesion molecule-like protein Dscam2</fullName>
    </recommendedName>
</protein>
<dbReference type="InterPro" id="IPR056754">
    <property type="entry name" value="DSCAM/DSCAML_C"/>
</dbReference>
<dbReference type="PANTHER" id="PTHR13817">
    <property type="entry name" value="TITIN"/>
    <property type="match status" value="1"/>
</dbReference>
<evidence type="ECO:0000256" key="1">
    <source>
        <dbReference type="ARBA" id="ARBA00004167"/>
    </source>
</evidence>
<evidence type="ECO:0000256" key="2">
    <source>
        <dbReference type="ARBA" id="ARBA00022692"/>
    </source>
</evidence>
<dbReference type="InterPro" id="IPR050964">
    <property type="entry name" value="Striated_Muscle_Regulatory"/>
</dbReference>
<dbReference type="PROSITE" id="PS50835">
    <property type="entry name" value="IG_LIKE"/>
    <property type="match status" value="1"/>
</dbReference>
<evidence type="ECO:0000256" key="6">
    <source>
        <dbReference type="ARBA" id="ARBA00022989"/>
    </source>
</evidence>
<keyword evidence="3" id="KW-0732">Signal</keyword>
<dbReference type="SUPFAM" id="SSF49265">
    <property type="entry name" value="Fibronectin type III"/>
    <property type="match status" value="3"/>
</dbReference>
<feature type="domain" description="Fibronectin type-III" evidence="12">
    <location>
        <begin position="215"/>
        <end position="312"/>
    </location>
</feature>
<keyword evidence="4" id="KW-0677">Repeat</keyword>
<dbReference type="SMART" id="SM00409">
    <property type="entry name" value="IG"/>
    <property type="match status" value="1"/>
</dbReference>
<dbReference type="InterPro" id="IPR013783">
    <property type="entry name" value="Ig-like_fold"/>
</dbReference>
<dbReference type="InterPro" id="IPR013098">
    <property type="entry name" value="Ig_I-set"/>
</dbReference>
<dbReference type="PANTHER" id="PTHR13817:SF166">
    <property type="entry name" value="NEURONAL IGCAM-RELATED"/>
    <property type="match status" value="1"/>
</dbReference>
<dbReference type="GO" id="GO:0030154">
    <property type="term" value="P:cell differentiation"/>
    <property type="evidence" value="ECO:0007669"/>
    <property type="project" value="UniProtKB-ARBA"/>
</dbReference>
<dbReference type="GO" id="GO:0016020">
    <property type="term" value="C:membrane"/>
    <property type="evidence" value="ECO:0007669"/>
    <property type="project" value="UniProtKB-SubCell"/>
</dbReference>
<dbReference type="InterPro" id="IPR003599">
    <property type="entry name" value="Ig_sub"/>
</dbReference>
<evidence type="ECO:0000256" key="5">
    <source>
        <dbReference type="ARBA" id="ARBA00022889"/>
    </source>
</evidence>
<keyword evidence="9" id="KW-0393">Immunoglobulin domain</keyword>
<evidence type="ECO:0000259" key="11">
    <source>
        <dbReference type="PROSITE" id="PS50835"/>
    </source>
</evidence>
<comment type="subcellular location">
    <subcellularLocation>
        <location evidence="1">Membrane</location>
        <topology evidence="1">Single-pass membrane protein</topology>
    </subcellularLocation>
</comment>
<feature type="domain" description="Fibronectin type-III" evidence="12">
    <location>
        <begin position="13"/>
        <end position="108"/>
    </location>
</feature>
<feature type="domain" description="Fibronectin type-III" evidence="12">
    <location>
        <begin position="601"/>
        <end position="695"/>
    </location>
</feature>
<dbReference type="GO" id="GO:0009653">
    <property type="term" value="P:anatomical structure morphogenesis"/>
    <property type="evidence" value="ECO:0007669"/>
    <property type="project" value="UniProtKB-ARBA"/>
</dbReference>
<keyword evidence="8" id="KW-1015">Disulfide bond</keyword>
<dbReference type="GO" id="GO:0048731">
    <property type="term" value="P:system development"/>
    <property type="evidence" value="ECO:0007669"/>
    <property type="project" value="UniProtKB-ARBA"/>
</dbReference>
<dbReference type="CDD" id="cd00063">
    <property type="entry name" value="FN3"/>
    <property type="match status" value="6"/>
</dbReference>
<dbReference type="Pfam" id="PF25059">
    <property type="entry name" value="FN3_DSCAM-DSCAML_C"/>
    <property type="match status" value="1"/>
</dbReference>
<keyword evidence="7 10" id="KW-0472">Membrane</keyword>
<keyword evidence="5" id="KW-0130">Cell adhesion</keyword>
<feature type="transmembrane region" description="Helical" evidence="10">
    <location>
        <begin position="719"/>
        <end position="741"/>
    </location>
</feature>
<proteinExistence type="predicted"/>
<feature type="domain" description="Ig-like" evidence="11">
    <location>
        <begin position="403"/>
        <end position="504"/>
    </location>
</feature>
<feature type="domain" description="Fibronectin type-III" evidence="12">
    <location>
        <begin position="316"/>
        <end position="416"/>
    </location>
</feature>
<accession>A0A7R9E228</accession>
<dbReference type="FunFam" id="2.60.40.10:FF:000120">
    <property type="entry name" value="Down syndrome cell adhesion molecule like 1"/>
    <property type="match status" value="1"/>
</dbReference>
<evidence type="ECO:0000256" key="9">
    <source>
        <dbReference type="ARBA" id="ARBA00023319"/>
    </source>
</evidence>